<evidence type="ECO:0000256" key="3">
    <source>
        <dbReference type="RuleBase" id="RU369080"/>
    </source>
</evidence>
<keyword evidence="1 3" id="KW-0677">Repeat</keyword>
<dbReference type="GO" id="GO:0019722">
    <property type="term" value="P:calcium-mediated signaling"/>
    <property type="evidence" value="ECO:0007669"/>
    <property type="project" value="UniProtKB-UniRule"/>
</dbReference>
<feature type="domain" description="EF-hand" evidence="4">
    <location>
        <begin position="67"/>
        <end position="102"/>
    </location>
</feature>
<evidence type="ECO:0000259" key="4">
    <source>
        <dbReference type="PROSITE" id="PS50222"/>
    </source>
</evidence>
<dbReference type="EMBL" id="BSYO01000024">
    <property type="protein sequence ID" value="GMH22545.1"/>
    <property type="molecule type" value="Genomic_DNA"/>
</dbReference>
<dbReference type="GO" id="GO:0019900">
    <property type="term" value="F:kinase binding"/>
    <property type="evidence" value="ECO:0007669"/>
    <property type="project" value="UniProtKB-UniRule"/>
</dbReference>
<feature type="domain" description="EF-hand" evidence="4">
    <location>
        <begin position="148"/>
        <end position="183"/>
    </location>
</feature>
<keyword evidence="3" id="KW-0472">Membrane</keyword>
<keyword evidence="3" id="KW-0479">Metal-binding</keyword>
<evidence type="ECO:0000313" key="5">
    <source>
        <dbReference type="EMBL" id="GMH22545.1"/>
    </source>
</evidence>
<evidence type="ECO:0000256" key="2">
    <source>
        <dbReference type="ARBA" id="ARBA00023774"/>
    </source>
</evidence>
<sequence length="223" mass="25346">MGCKPSKDATESPDLEQFAALAAKTPFTVDEVESLFELYKKLSNSVVKDGFIRKEELQLALFRNIHKQSLFVDRMFDLFDVKKNGVIEFEEFIRTLSIFHPKTPNTEKTTYAFRLYDLRGTGYIELEELKEMVLALLHESDLHLSNDIVDAIVNKTFKEADLKGDGKIDLEEWEEYVAKNPSLLKNMTLPYLMDITLAFPSFVLITEGRSSQSVAGEGSMKGS</sequence>
<dbReference type="SMART" id="SM00054">
    <property type="entry name" value="EFh"/>
    <property type="match status" value="3"/>
</dbReference>
<dbReference type="InterPro" id="IPR045198">
    <property type="entry name" value="CNBL1-10"/>
</dbReference>
<dbReference type="InterPro" id="IPR002048">
    <property type="entry name" value="EF_hand_dom"/>
</dbReference>
<dbReference type="GO" id="GO:0016020">
    <property type="term" value="C:membrane"/>
    <property type="evidence" value="ECO:0007669"/>
    <property type="project" value="UniProtKB-SubCell"/>
</dbReference>
<feature type="domain" description="EF-hand" evidence="4">
    <location>
        <begin position="104"/>
        <end position="139"/>
    </location>
</feature>
<comment type="subunit">
    <text evidence="3">Homodimer. Interacts with CIPK.</text>
</comment>
<dbReference type="SUPFAM" id="SSF47473">
    <property type="entry name" value="EF-hand"/>
    <property type="match status" value="1"/>
</dbReference>
<dbReference type="GO" id="GO:0005509">
    <property type="term" value="F:calcium ion binding"/>
    <property type="evidence" value="ECO:0007669"/>
    <property type="project" value="UniProtKB-UniRule"/>
</dbReference>
<dbReference type="AlphaFoldDB" id="A0AAD3Y006"/>
<reference evidence="5" key="1">
    <citation type="submission" date="2023-05" db="EMBL/GenBank/DDBJ databases">
        <title>Nepenthes gracilis genome sequencing.</title>
        <authorList>
            <person name="Fukushima K."/>
        </authorList>
    </citation>
    <scope>NUCLEOTIDE SEQUENCE</scope>
    <source>
        <strain evidence="5">SING2019-196</strain>
    </source>
</reference>
<protein>
    <recommendedName>
        <fullName evidence="3">Calcineurin B-like protein</fullName>
    </recommendedName>
</protein>
<comment type="caution">
    <text evidence="5">The sequence shown here is derived from an EMBL/GenBank/DDBJ whole genome shotgun (WGS) entry which is preliminary data.</text>
</comment>
<organism evidence="5 6">
    <name type="scientific">Nepenthes gracilis</name>
    <name type="common">Slender pitcher plant</name>
    <dbReference type="NCBI Taxonomy" id="150966"/>
    <lineage>
        <taxon>Eukaryota</taxon>
        <taxon>Viridiplantae</taxon>
        <taxon>Streptophyta</taxon>
        <taxon>Embryophyta</taxon>
        <taxon>Tracheophyta</taxon>
        <taxon>Spermatophyta</taxon>
        <taxon>Magnoliopsida</taxon>
        <taxon>eudicotyledons</taxon>
        <taxon>Gunneridae</taxon>
        <taxon>Pentapetalae</taxon>
        <taxon>Caryophyllales</taxon>
        <taxon>Nepenthaceae</taxon>
        <taxon>Nepenthes</taxon>
    </lineage>
</organism>
<accession>A0AAD3Y006</accession>
<gene>
    <name evidence="5" type="ORF">Nepgr_024388</name>
</gene>
<dbReference type="PANTHER" id="PTHR23056">
    <property type="entry name" value="CALCINEURIN B"/>
    <property type="match status" value="1"/>
</dbReference>
<keyword evidence="3" id="KW-0106">Calcium</keyword>
<dbReference type="FunFam" id="1.10.238.10:FF:000073">
    <property type="entry name" value="calcineurin B-like protein 3"/>
    <property type="match status" value="1"/>
</dbReference>
<dbReference type="Pfam" id="PF00036">
    <property type="entry name" value="EF-hand_1"/>
    <property type="match status" value="1"/>
</dbReference>
<dbReference type="PROSITE" id="PS50222">
    <property type="entry name" value="EF_HAND_2"/>
    <property type="match status" value="3"/>
</dbReference>
<dbReference type="Pfam" id="PF13499">
    <property type="entry name" value="EF-hand_7"/>
    <property type="match status" value="1"/>
</dbReference>
<dbReference type="CDD" id="cd00051">
    <property type="entry name" value="EFh"/>
    <property type="match status" value="1"/>
</dbReference>
<evidence type="ECO:0000256" key="1">
    <source>
        <dbReference type="ARBA" id="ARBA00022737"/>
    </source>
</evidence>
<dbReference type="PRINTS" id="PR00450">
    <property type="entry name" value="RECOVERIN"/>
</dbReference>
<dbReference type="Gene3D" id="1.10.238.10">
    <property type="entry name" value="EF-hand"/>
    <property type="match status" value="1"/>
</dbReference>
<comment type="subcellular location">
    <subcellularLocation>
        <location evidence="3">Membrane</location>
    </subcellularLocation>
</comment>
<comment type="function">
    <text evidence="3">Acts as a calcium sensor. CBL proteins interact with CIPK serine-threonine protein kinases. Binding of a CBL protein to the regulatory NAF domain of a CIPK protein lead to the activation of the kinase in a calcium-dependent manner.</text>
</comment>
<dbReference type="PANTHER" id="PTHR23056:SF133">
    <property type="entry name" value="CALCINEURIN B-LIKE PROTEIN"/>
    <property type="match status" value="1"/>
</dbReference>
<evidence type="ECO:0000313" key="6">
    <source>
        <dbReference type="Proteomes" id="UP001279734"/>
    </source>
</evidence>
<keyword evidence="6" id="KW-1185">Reference proteome</keyword>
<dbReference type="Proteomes" id="UP001279734">
    <property type="component" value="Unassembled WGS sequence"/>
</dbReference>
<proteinExistence type="inferred from homology"/>
<dbReference type="InterPro" id="IPR011992">
    <property type="entry name" value="EF-hand-dom_pair"/>
</dbReference>
<comment type="similarity">
    <text evidence="2 3">Belongs to the calcineurin regulatory subunit family.</text>
</comment>
<name>A0AAD3Y006_NEPGR</name>